<reference evidence="2" key="2">
    <citation type="submission" date="2015-06" db="UniProtKB">
        <authorList>
            <consortium name="EnsemblMetazoa"/>
        </authorList>
    </citation>
    <scope>IDENTIFICATION</scope>
</reference>
<protein>
    <recommendedName>
        <fullName evidence="1">Ig-like domain-containing protein</fullName>
    </recommendedName>
</protein>
<evidence type="ECO:0000259" key="1">
    <source>
        <dbReference type="PROSITE" id="PS50835"/>
    </source>
</evidence>
<dbReference type="PROSITE" id="PS50835">
    <property type="entry name" value="IG_LIKE"/>
    <property type="match status" value="1"/>
</dbReference>
<dbReference type="Gene3D" id="2.60.40.10">
    <property type="entry name" value="Immunoglobulins"/>
    <property type="match status" value="1"/>
</dbReference>
<dbReference type="InterPro" id="IPR003599">
    <property type="entry name" value="Ig_sub"/>
</dbReference>
<dbReference type="SUPFAM" id="SSF48726">
    <property type="entry name" value="Immunoglobulin"/>
    <property type="match status" value="1"/>
</dbReference>
<dbReference type="SMART" id="SM00409">
    <property type="entry name" value="IG"/>
    <property type="match status" value="1"/>
</dbReference>
<dbReference type="AlphaFoldDB" id="T1GR34"/>
<dbReference type="CDD" id="cd00096">
    <property type="entry name" value="Ig"/>
    <property type="match status" value="1"/>
</dbReference>
<dbReference type="STRING" id="36166.T1GR34"/>
<organism evidence="2 3">
    <name type="scientific">Megaselia scalaris</name>
    <name type="common">Humpbacked fly</name>
    <name type="synonym">Phora scalaris</name>
    <dbReference type="NCBI Taxonomy" id="36166"/>
    <lineage>
        <taxon>Eukaryota</taxon>
        <taxon>Metazoa</taxon>
        <taxon>Ecdysozoa</taxon>
        <taxon>Arthropoda</taxon>
        <taxon>Hexapoda</taxon>
        <taxon>Insecta</taxon>
        <taxon>Pterygota</taxon>
        <taxon>Neoptera</taxon>
        <taxon>Endopterygota</taxon>
        <taxon>Diptera</taxon>
        <taxon>Brachycera</taxon>
        <taxon>Muscomorpha</taxon>
        <taxon>Platypezoidea</taxon>
        <taxon>Phoridae</taxon>
        <taxon>Megaseliini</taxon>
        <taxon>Megaselia</taxon>
    </lineage>
</organism>
<feature type="domain" description="Ig-like" evidence="1">
    <location>
        <begin position="1"/>
        <end position="93"/>
    </location>
</feature>
<dbReference type="InterPro" id="IPR003598">
    <property type="entry name" value="Ig_sub2"/>
</dbReference>
<dbReference type="InterPro" id="IPR007110">
    <property type="entry name" value="Ig-like_dom"/>
</dbReference>
<dbReference type="HOGENOM" id="CLU_046341_8_2_1"/>
<dbReference type="Pfam" id="PF13927">
    <property type="entry name" value="Ig_3"/>
    <property type="match status" value="1"/>
</dbReference>
<evidence type="ECO:0000313" key="3">
    <source>
        <dbReference type="Proteomes" id="UP000015102"/>
    </source>
</evidence>
<dbReference type="FunFam" id="2.60.40.10:FF:000533">
    <property type="entry name" value="Uncharacterized protein, isoform A"/>
    <property type="match status" value="1"/>
</dbReference>
<dbReference type="OMA" id="LWTHNSE"/>
<sequence length="122" mass="13466">PNTTIIGGPDIYINTGSTVNLTCIISQSPEPPQSIEWTHNHVEINYDSPRGGVSVITEKGETTTSYLLIQKAMMRDSGKYTCTPSNANPYTVTVHILNGEFELVLHIFCVSYCNLKMVSNRS</sequence>
<proteinExistence type="predicted"/>
<name>T1GR34_MEGSC</name>
<dbReference type="PANTHER" id="PTHR23279">
    <property type="entry name" value="DEFECTIVE PROBOSCIS EXTENSION RESPONSE DPR -RELATED"/>
    <property type="match status" value="1"/>
</dbReference>
<dbReference type="GO" id="GO:0050808">
    <property type="term" value="P:synapse organization"/>
    <property type="evidence" value="ECO:0007669"/>
    <property type="project" value="TreeGrafter"/>
</dbReference>
<accession>T1GR34</accession>
<dbReference type="EMBL" id="CAQQ02140284">
    <property type="status" value="NOT_ANNOTATED_CDS"/>
    <property type="molecule type" value="Genomic_DNA"/>
</dbReference>
<keyword evidence="3" id="KW-1185">Reference proteome</keyword>
<dbReference type="InterPro" id="IPR013783">
    <property type="entry name" value="Ig-like_fold"/>
</dbReference>
<dbReference type="EMBL" id="CAQQ02140285">
    <property type="status" value="NOT_ANNOTATED_CDS"/>
    <property type="molecule type" value="Genomic_DNA"/>
</dbReference>
<dbReference type="InterPro" id="IPR037448">
    <property type="entry name" value="Zig-8"/>
</dbReference>
<dbReference type="Proteomes" id="UP000015102">
    <property type="component" value="Unassembled WGS sequence"/>
</dbReference>
<dbReference type="InterPro" id="IPR036179">
    <property type="entry name" value="Ig-like_dom_sf"/>
</dbReference>
<evidence type="ECO:0000313" key="2">
    <source>
        <dbReference type="EnsemblMetazoa" id="MESCA006106-PA"/>
    </source>
</evidence>
<dbReference type="PANTHER" id="PTHR23279:SF13">
    <property type="entry name" value="DEFECTIVE PROBOSCIS EXTENSION RESPONSE 21"/>
    <property type="match status" value="1"/>
</dbReference>
<reference evidence="3" key="1">
    <citation type="submission" date="2013-02" db="EMBL/GenBank/DDBJ databases">
        <authorList>
            <person name="Hughes D."/>
        </authorList>
    </citation>
    <scope>NUCLEOTIDE SEQUENCE</scope>
    <source>
        <strain>Durham</strain>
        <strain evidence="3">NC isolate 2 -- Noor lab</strain>
    </source>
</reference>
<dbReference type="GO" id="GO:0032589">
    <property type="term" value="C:neuron projection membrane"/>
    <property type="evidence" value="ECO:0007669"/>
    <property type="project" value="TreeGrafter"/>
</dbReference>
<dbReference type="SMART" id="SM00408">
    <property type="entry name" value="IGc2"/>
    <property type="match status" value="1"/>
</dbReference>
<dbReference type="EnsemblMetazoa" id="MESCA006106-RA">
    <property type="protein sequence ID" value="MESCA006106-PA"/>
    <property type="gene ID" value="MESCA006106"/>
</dbReference>